<dbReference type="PRINTS" id="PR01576">
    <property type="entry name" value="PDEFORMYLASE"/>
</dbReference>
<dbReference type="InterPro" id="IPR036821">
    <property type="entry name" value="Peptide_deformylase_sf"/>
</dbReference>
<dbReference type="NCBIfam" id="TIGR00079">
    <property type="entry name" value="pept_deformyl"/>
    <property type="match status" value="1"/>
</dbReference>
<dbReference type="CDD" id="cd00487">
    <property type="entry name" value="Pep_deformylase"/>
    <property type="match status" value="1"/>
</dbReference>
<dbReference type="SUPFAM" id="SSF56420">
    <property type="entry name" value="Peptide deformylase"/>
    <property type="match status" value="1"/>
</dbReference>
<comment type="caution">
    <text evidence="2">The sequence shown here is derived from an EMBL/GenBank/DDBJ whole genome shotgun (WGS) entry which is preliminary data.</text>
</comment>
<sequence>MMQPTLNFFSYIILFRFVCESGYKFKLKIDTFANNFNKTFMKRVLAYFFIVFVMASCSKKVTFTQSEIDIINNRDSSLIMPLFTVDDPADTSVLRAVAADLSETDIQSDLFKALKERMLATVQDTTNEGVGIAAPQVGVSKRLVIVQRFDKPGEPFEFYPNIRIIEYSDEKQLGKEGCLSVPNRSEEVERSKRVVFTYLDENSLKMVEDSAEGFTAVIFQHEVDHLEGVIYIDRVKTK</sequence>
<protein>
    <submittedName>
        <fullName evidence="2">Peptide deformylase</fullName>
        <ecNumber evidence="2">3.5.1.88</ecNumber>
    </submittedName>
</protein>
<gene>
    <name evidence="2" type="primary">def_31</name>
    <name evidence="2" type="ORF">SDC9_136200</name>
</gene>
<accession>A0A645DKK3</accession>
<dbReference type="EMBL" id="VSSQ01036582">
    <property type="protein sequence ID" value="MPM89092.1"/>
    <property type="molecule type" value="Genomic_DNA"/>
</dbReference>
<reference evidence="2" key="1">
    <citation type="submission" date="2019-08" db="EMBL/GenBank/DDBJ databases">
        <authorList>
            <person name="Kucharzyk K."/>
            <person name="Murdoch R.W."/>
            <person name="Higgins S."/>
            <person name="Loffler F."/>
        </authorList>
    </citation>
    <scope>NUCLEOTIDE SEQUENCE</scope>
</reference>
<dbReference type="EC" id="3.5.1.88" evidence="2"/>
<dbReference type="PANTHER" id="PTHR10458">
    <property type="entry name" value="PEPTIDE DEFORMYLASE"/>
    <property type="match status" value="1"/>
</dbReference>
<keyword evidence="2" id="KW-0378">Hydrolase</keyword>
<name>A0A645DKK3_9ZZZZ</name>
<organism evidence="2">
    <name type="scientific">bioreactor metagenome</name>
    <dbReference type="NCBI Taxonomy" id="1076179"/>
    <lineage>
        <taxon>unclassified sequences</taxon>
        <taxon>metagenomes</taxon>
        <taxon>ecological metagenomes</taxon>
    </lineage>
</organism>
<dbReference type="PANTHER" id="PTHR10458:SF22">
    <property type="entry name" value="PEPTIDE DEFORMYLASE"/>
    <property type="match status" value="1"/>
</dbReference>
<dbReference type="Gene3D" id="3.90.45.10">
    <property type="entry name" value="Peptide deformylase"/>
    <property type="match status" value="1"/>
</dbReference>
<dbReference type="HAMAP" id="MF_00163">
    <property type="entry name" value="Pep_deformylase"/>
    <property type="match status" value="1"/>
</dbReference>
<evidence type="ECO:0000256" key="1">
    <source>
        <dbReference type="ARBA" id="ARBA00010759"/>
    </source>
</evidence>
<dbReference type="AlphaFoldDB" id="A0A645DKK3"/>
<dbReference type="InterPro" id="IPR023635">
    <property type="entry name" value="Peptide_deformylase"/>
</dbReference>
<proteinExistence type="inferred from homology"/>
<evidence type="ECO:0000313" key="2">
    <source>
        <dbReference type="EMBL" id="MPM89092.1"/>
    </source>
</evidence>
<dbReference type="GO" id="GO:0042586">
    <property type="term" value="F:peptide deformylase activity"/>
    <property type="evidence" value="ECO:0007669"/>
    <property type="project" value="UniProtKB-EC"/>
</dbReference>
<dbReference type="Pfam" id="PF01327">
    <property type="entry name" value="Pep_deformylase"/>
    <property type="match status" value="1"/>
</dbReference>
<comment type="similarity">
    <text evidence="1">Belongs to the polypeptide deformylase family.</text>
</comment>